<reference evidence="10 11" key="1">
    <citation type="journal article" date="2020" name="Mol. Biol. Evol.">
        <title>Distinct Expression and Methylation Patterns for Genes with Different Fates following a Single Whole-Genome Duplication in Flowering Plants.</title>
        <authorList>
            <person name="Shi T."/>
            <person name="Rahmani R.S."/>
            <person name="Gugger P.F."/>
            <person name="Wang M."/>
            <person name="Li H."/>
            <person name="Zhang Y."/>
            <person name="Li Z."/>
            <person name="Wang Q."/>
            <person name="Van de Peer Y."/>
            <person name="Marchal K."/>
            <person name="Chen J."/>
        </authorList>
    </citation>
    <scope>NUCLEOTIDE SEQUENCE [LARGE SCALE GENOMIC DNA]</scope>
    <source>
        <tissue evidence="10">Leaf</tissue>
    </source>
</reference>
<evidence type="ECO:0000256" key="1">
    <source>
        <dbReference type="ARBA" id="ARBA00008874"/>
    </source>
</evidence>
<comment type="caution">
    <text evidence="10">The sequence shown here is derived from an EMBL/GenBank/DDBJ whole genome shotgun (WGS) entry which is preliminary data.</text>
</comment>
<sequence>MAKGEPPLADLHPMRVLFIIPRENPSELDEHFSRPMKEFVSLCLKKVPSERPSAKELLKHRFIKNARKSPRLLERIRFYLQLGIQEKSLSASLEDSATNLAEAKAAIQGRLRKSNA</sequence>
<dbReference type="SUPFAM" id="SSF56112">
    <property type="entry name" value="Protein kinase-like (PK-like)"/>
    <property type="match status" value="1"/>
</dbReference>
<evidence type="ECO:0000256" key="6">
    <source>
        <dbReference type="ARBA" id="ARBA00022840"/>
    </source>
</evidence>
<dbReference type="GO" id="GO:0005524">
    <property type="term" value="F:ATP binding"/>
    <property type="evidence" value="ECO:0007669"/>
    <property type="project" value="UniProtKB-KW"/>
</dbReference>
<protein>
    <recommendedName>
        <fullName evidence="9">Protein kinase domain-containing protein</fullName>
    </recommendedName>
</protein>
<keyword evidence="5" id="KW-0418">Kinase</keyword>
<dbReference type="InterPro" id="IPR011009">
    <property type="entry name" value="Kinase-like_dom_sf"/>
</dbReference>
<organism evidence="10 11">
    <name type="scientific">Nelumbo nucifera</name>
    <name type="common">Sacred lotus</name>
    <dbReference type="NCBI Taxonomy" id="4432"/>
    <lineage>
        <taxon>Eukaryota</taxon>
        <taxon>Viridiplantae</taxon>
        <taxon>Streptophyta</taxon>
        <taxon>Embryophyta</taxon>
        <taxon>Tracheophyta</taxon>
        <taxon>Spermatophyta</taxon>
        <taxon>Magnoliopsida</taxon>
        <taxon>Proteales</taxon>
        <taxon>Nelumbonaceae</taxon>
        <taxon>Nelumbo</taxon>
    </lineage>
</organism>
<evidence type="ECO:0000256" key="2">
    <source>
        <dbReference type="ARBA" id="ARBA00022527"/>
    </source>
</evidence>
<dbReference type="PANTHER" id="PTHR48012">
    <property type="entry name" value="STERILE20-LIKE KINASE, ISOFORM B-RELATED"/>
    <property type="match status" value="1"/>
</dbReference>
<dbReference type="PROSITE" id="PS50011">
    <property type="entry name" value="PROTEIN_KINASE_DOM"/>
    <property type="match status" value="1"/>
</dbReference>
<evidence type="ECO:0000313" key="11">
    <source>
        <dbReference type="Proteomes" id="UP000607653"/>
    </source>
</evidence>
<keyword evidence="3" id="KW-0808">Transferase</keyword>
<evidence type="ECO:0000256" key="5">
    <source>
        <dbReference type="ARBA" id="ARBA00022777"/>
    </source>
</evidence>
<keyword evidence="2" id="KW-0723">Serine/threonine-protein kinase</keyword>
<comment type="catalytic activity">
    <reaction evidence="8">
        <text>L-seryl-[protein] + ATP = O-phospho-L-seryl-[protein] + ADP + H(+)</text>
        <dbReference type="Rhea" id="RHEA:17989"/>
        <dbReference type="Rhea" id="RHEA-COMP:9863"/>
        <dbReference type="Rhea" id="RHEA-COMP:11604"/>
        <dbReference type="ChEBI" id="CHEBI:15378"/>
        <dbReference type="ChEBI" id="CHEBI:29999"/>
        <dbReference type="ChEBI" id="CHEBI:30616"/>
        <dbReference type="ChEBI" id="CHEBI:83421"/>
        <dbReference type="ChEBI" id="CHEBI:456216"/>
        <dbReference type="EC" id="2.7.11.1"/>
    </reaction>
</comment>
<dbReference type="PANTHER" id="PTHR48012:SF10">
    <property type="entry name" value="FI20177P1"/>
    <property type="match status" value="1"/>
</dbReference>
<dbReference type="Proteomes" id="UP000607653">
    <property type="component" value="Unassembled WGS sequence"/>
</dbReference>
<dbReference type="Gene3D" id="1.10.510.10">
    <property type="entry name" value="Transferase(Phosphotransferase) domain 1"/>
    <property type="match status" value="1"/>
</dbReference>
<keyword evidence="6" id="KW-0067">ATP-binding</keyword>
<dbReference type="InterPro" id="IPR050629">
    <property type="entry name" value="STE20/SPS1-PAK"/>
</dbReference>
<comment type="catalytic activity">
    <reaction evidence="7">
        <text>L-threonyl-[protein] + ATP = O-phospho-L-threonyl-[protein] + ADP + H(+)</text>
        <dbReference type="Rhea" id="RHEA:46608"/>
        <dbReference type="Rhea" id="RHEA-COMP:11060"/>
        <dbReference type="Rhea" id="RHEA-COMP:11605"/>
        <dbReference type="ChEBI" id="CHEBI:15378"/>
        <dbReference type="ChEBI" id="CHEBI:30013"/>
        <dbReference type="ChEBI" id="CHEBI:30616"/>
        <dbReference type="ChEBI" id="CHEBI:61977"/>
        <dbReference type="ChEBI" id="CHEBI:456216"/>
        <dbReference type="EC" id="2.7.11.1"/>
    </reaction>
</comment>
<evidence type="ECO:0000256" key="8">
    <source>
        <dbReference type="ARBA" id="ARBA00048679"/>
    </source>
</evidence>
<gene>
    <name evidence="10" type="ORF">HUJ06_003976</name>
</gene>
<evidence type="ECO:0000256" key="4">
    <source>
        <dbReference type="ARBA" id="ARBA00022741"/>
    </source>
</evidence>
<dbReference type="AlphaFoldDB" id="A0A822ZS38"/>
<dbReference type="EMBL" id="DUZY01000007">
    <property type="protein sequence ID" value="DAD45746.1"/>
    <property type="molecule type" value="Genomic_DNA"/>
</dbReference>
<name>A0A822ZS38_NELNU</name>
<accession>A0A822ZS38</accession>
<dbReference type="InterPro" id="IPR000719">
    <property type="entry name" value="Prot_kinase_dom"/>
</dbReference>
<feature type="domain" description="Protein kinase" evidence="9">
    <location>
        <begin position="1"/>
        <end position="63"/>
    </location>
</feature>
<evidence type="ECO:0000259" key="9">
    <source>
        <dbReference type="PROSITE" id="PS50011"/>
    </source>
</evidence>
<keyword evidence="11" id="KW-1185">Reference proteome</keyword>
<evidence type="ECO:0000256" key="3">
    <source>
        <dbReference type="ARBA" id="ARBA00022679"/>
    </source>
</evidence>
<keyword evidence="4" id="KW-0547">Nucleotide-binding</keyword>
<comment type="similarity">
    <text evidence="1">Belongs to the protein kinase superfamily. STE Ser/Thr protein kinase family. STE20 subfamily.</text>
</comment>
<evidence type="ECO:0000256" key="7">
    <source>
        <dbReference type="ARBA" id="ARBA00047899"/>
    </source>
</evidence>
<proteinExistence type="inferred from homology"/>
<dbReference type="GO" id="GO:0004674">
    <property type="term" value="F:protein serine/threonine kinase activity"/>
    <property type="evidence" value="ECO:0007669"/>
    <property type="project" value="UniProtKB-KW"/>
</dbReference>
<evidence type="ECO:0000313" key="10">
    <source>
        <dbReference type="EMBL" id="DAD45746.1"/>
    </source>
</evidence>